<dbReference type="EMBL" id="UOEK01000235">
    <property type="protein sequence ID" value="VAW02551.1"/>
    <property type="molecule type" value="Genomic_DNA"/>
</dbReference>
<proteinExistence type="predicted"/>
<name>A0A3B0S8Q6_9ZZZZ</name>
<dbReference type="Pfam" id="PF00501">
    <property type="entry name" value="AMP-binding"/>
    <property type="match status" value="1"/>
</dbReference>
<protein>
    <recommendedName>
        <fullName evidence="1">AMP-dependent synthetase/ligase domain-containing protein</fullName>
    </recommendedName>
</protein>
<dbReference type="Gene3D" id="3.40.50.12780">
    <property type="entry name" value="N-terminal domain of ligase-like"/>
    <property type="match status" value="1"/>
</dbReference>
<dbReference type="InterPro" id="IPR042099">
    <property type="entry name" value="ANL_N_sf"/>
</dbReference>
<dbReference type="SUPFAM" id="SSF56801">
    <property type="entry name" value="Acetyl-CoA synthetase-like"/>
    <property type="match status" value="1"/>
</dbReference>
<feature type="domain" description="AMP-dependent synthetase/ligase" evidence="1">
    <location>
        <begin position="46"/>
        <end position="119"/>
    </location>
</feature>
<accession>A0A3B0S8Q6</accession>
<gene>
    <name evidence="2" type="ORF">MNBD_ACTINO02-2544</name>
</gene>
<dbReference type="InterPro" id="IPR000873">
    <property type="entry name" value="AMP-dep_synth/lig_dom"/>
</dbReference>
<evidence type="ECO:0000259" key="1">
    <source>
        <dbReference type="Pfam" id="PF00501"/>
    </source>
</evidence>
<sequence length="120" mass="12987">MEKRPFIDLAFAPARVCARPSRDGGTILSSPMPLEPPPESVGVMLAHWASVAPERPFLAERAPDGSWRHLTYSQAHRAVRSLGQALLERGLDAEHPVMLLSGNSIDNALLQLAAMEIGVP</sequence>
<evidence type="ECO:0000313" key="2">
    <source>
        <dbReference type="EMBL" id="VAW02551.1"/>
    </source>
</evidence>
<reference evidence="2" key="1">
    <citation type="submission" date="2018-06" db="EMBL/GenBank/DDBJ databases">
        <authorList>
            <person name="Zhirakovskaya E."/>
        </authorList>
    </citation>
    <scope>NUCLEOTIDE SEQUENCE</scope>
</reference>
<dbReference type="AlphaFoldDB" id="A0A3B0S8Q6"/>
<organism evidence="2">
    <name type="scientific">hydrothermal vent metagenome</name>
    <dbReference type="NCBI Taxonomy" id="652676"/>
    <lineage>
        <taxon>unclassified sequences</taxon>
        <taxon>metagenomes</taxon>
        <taxon>ecological metagenomes</taxon>
    </lineage>
</organism>
<feature type="non-terminal residue" evidence="2">
    <location>
        <position position="120"/>
    </location>
</feature>